<dbReference type="Pfam" id="PF02585">
    <property type="entry name" value="PIG-L"/>
    <property type="match status" value="1"/>
</dbReference>
<dbReference type="PANTHER" id="PTHR12993">
    <property type="entry name" value="N-ACETYLGLUCOSAMINYL-PHOSPHATIDYLINOSITOL DE-N-ACETYLASE-RELATED"/>
    <property type="match status" value="1"/>
</dbReference>
<accession>A0ABD6D6T7</accession>
<dbReference type="InterPro" id="IPR003737">
    <property type="entry name" value="GlcNAc_PI_deacetylase-related"/>
</dbReference>
<dbReference type="RefSeq" id="WP_256396903.1">
    <property type="nucleotide sequence ID" value="NZ_JANHDJ010000005.1"/>
</dbReference>
<protein>
    <submittedName>
        <fullName evidence="1">PIG-L deacetylase family protein</fullName>
        <ecNumber evidence="1">3.5.1.-</ecNumber>
    </submittedName>
</protein>
<sequence>MNVIAIGAHPDDIEIGAGGSIALHRARGDSVRFLILTRGGELSPPAKRETEAREAADVLDVDDIHVMGYDDTKVPYDNEIVKRIDDHLTEIDVDRAYIHTEEDTHQDHRHAALASIAAGRNTDEVLAFESPSTRSSFDPQYYNSLSEEFLERKIDAIRTHKSQREKKYLEAEAMKGLARFRGRQANTRYAEAFQVIRIREDQTATHELTTEMLD</sequence>
<reference evidence="1 2" key="1">
    <citation type="journal article" date="2019" name="Int. J. Syst. Evol. Microbiol.">
        <title>The Global Catalogue of Microorganisms (GCM) 10K type strain sequencing project: providing services to taxonomists for standard genome sequencing and annotation.</title>
        <authorList>
            <consortium name="The Broad Institute Genomics Platform"/>
            <consortium name="The Broad Institute Genome Sequencing Center for Infectious Disease"/>
            <person name="Wu L."/>
            <person name="Ma J."/>
        </authorList>
    </citation>
    <scope>NUCLEOTIDE SEQUENCE [LARGE SCALE GENOMIC DNA]</scope>
    <source>
        <strain evidence="1 2">CGMCC 1.10593</strain>
    </source>
</reference>
<keyword evidence="2" id="KW-1185">Reference proteome</keyword>
<dbReference type="AlphaFoldDB" id="A0ABD6D6T7"/>
<dbReference type="Proteomes" id="UP001597052">
    <property type="component" value="Unassembled WGS sequence"/>
</dbReference>
<keyword evidence="1" id="KW-0378">Hydrolase</keyword>
<proteinExistence type="predicted"/>
<dbReference type="EC" id="3.5.1.-" evidence="1"/>
<comment type="caution">
    <text evidence="1">The sequence shown here is derived from an EMBL/GenBank/DDBJ whole genome shotgun (WGS) entry which is preliminary data.</text>
</comment>
<evidence type="ECO:0000313" key="2">
    <source>
        <dbReference type="Proteomes" id="UP001597052"/>
    </source>
</evidence>
<evidence type="ECO:0000313" key="1">
    <source>
        <dbReference type="EMBL" id="MFD1641493.1"/>
    </source>
</evidence>
<dbReference type="EMBL" id="JBHUDM010000002">
    <property type="protein sequence ID" value="MFD1641493.1"/>
    <property type="molecule type" value="Genomic_DNA"/>
</dbReference>
<gene>
    <name evidence="1" type="ORF">ACFSBW_06355</name>
</gene>
<name>A0ABD6D6T7_9EURY</name>
<dbReference type="InterPro" id="IPR024078">
    <property type="entry name" value="LmbE-like_dom_sf"/>
</dbReference>
<organism evidence="1 2">
    <name type="scientific">Halohasta litorea</name>
    <dbReference type="NCBI Taxonomy" id="869891"/>
    <lineage>
        <taxon>Archaea</taxon>
        <taxon>Methanobacteriati</taxon>
        <taxon>Methanobacteriota</taxon>
        <taxon>Stenosarchaea group</taxon>
        <taxon>Halobacteria</taxon>
        <taxon>Halobacteriales</taxon>
        <taxon>Haloferacaceae</taxon>
        <taxon>Halohasta</taxon>
    </lineage>
</organism>
<dbReference type="Gene3D" id="3.40.50.10320">
    <property type="entry name" value="LmbE-like"/>
    <property type="match status" value="1"/>
</dbReference>
<dbReference type="PANTHER" id="PTHR12993:SF30">
    <property type="entry name" value="N-ACETYL-ALPHA-D-GLUCOSAMINYL L-MALATE DEACETYLASE 1"/>
    <property type="match status" value="1"/>
</dbReference>
<dbReference type="GO" id="GO:0016787">
    <property type="term" value="F:hydrolase activity"/>
    <property type="evidence" value="ECO:0007669"/>
    <property type="project" value="UniProtKB-KW"/>
</dbReference>
<dbReference type="SUPFAM" id="SSF102588">
    <property type="entry name" value="LmbE-like"/>
    <property type="match status" value="1"/>
</dbReference>